<dbReference type="EC" id="6.3.1.12" evidence="3"/>
<sequence length="413" mass="48316">MNLDEFDLNKDNLKIQPVLLGGDINCYSVARAFHEAYGVASIAFGRIELGATQDSKIIDFRINKNMDKADELIKTLIKLSKEIRKDEKVPILMGCTDEYAELIIDYRDTLSEIYITPYIDKELKDKLIEKESFYKMCEEKGLYYPKTYIFSKGDKITDFEFSYPVIIKPSDSVLYWQFPFEGMNKVYTAKDKDEFVEITNKIYSGKYDKNLIIQDFIPGDDSHMRVLTCYSDRNAKVKMMCLGHVLLEEHTPTGIGNHAAIITEYDEDLMNKIKRFLESINYVGFSNFDIKFDSRDNKYKLFEINLRQGRSNFYVTSSGNNIAKYVVEDRILKKDLELKLQKEPFYWHVVPNGVVFKYVKDEKLVKRVKKLISEGKEATSFGYNKDLSGNFKRSLYVFLYNLNHFKKYKKYLG</sequence>
<dbReference type="SUPFAM" id="SSF56059">
    <property type="entry name" value="Glutathione synthetase ATP-binding domain-like"/>
    <property type="match status" value="1"/>
</dbReference>
<comment type="caution">
    <text evidence="3">The sequence shown here is derived from an EMBL/GenBank/DDBJ whole genome shotgun (WGS) entry which is preliminary data.</text>
</comment>
<dbReference type="EMBL" id="LTDM01000012">
    <property type="protein sequence ID" value="OLS03033.1"/>
    <property type="molecule type" value="Genomic_DNA"/>
</dbReference>
<keyword evidence="3" id="KW-0436">Ligase</keyword>
<dbReference type="GO" id="GO:0034025">
    <property type="term" value="F:D-aspartate ligase activity"/>
    <property type="evidence" value="ECO:0007669"/>
    <property type="project" value="UniProtKB-EC"/>
</dbReference>
<evidence type="ECO:0000313" key="3">
    <source>
        <dbReference type="EMBL" id="OLS03033.1"/>
    </source>
</evidence>
<organism evidence="3 4">
    <name type="scientific">Tissierella creatinophila DSM 6911</name>
    <dbReference type="NCBI Taxonomy" id="1123403"/>
    <lineage>
        <taxon>Bacteria</taxon>
        <taxon>Bacillati</taxon>
        <taxon>Bacillota</taxon>
        <taxon>Tissierellia</taxon>
        <taxon>Tissierellales</taxon>
        <taxon>Tissierellaceae</taxon>
        <taxon>Tissierella</taxon>
    </lineage>
</organism>
<protein>
    <submittedName>
        <fullName evidence="3">D-aspartate ligase</fullName>
        <ecNumber evidence="3">6.3.1.12</ecNumber>
    </submittedName>
</protein>
<gene>
    <name evidence="3" type="ORF">TICRE_10020</name>
</gene>
<dbReference type="AlphaFoldDB" id="A0A1U7M6T3"/>
<dbReference type="Proteomes" id="UP000186112">
    <property type="component" value="Unassembled WGS sequence"/>
</dbReference>
<evidence type="ECO:0000259" key="2">
    <source>
        <dbReference type="PROSITE" id="PS50975"/>
    </source>
</evidence>
<keyword evidence="1" id="KW-0547">Nucleotide-binding</keyword>
<name>A0A1U7M6T3_TISCR</name>
<reference evidence="3 4" key="1">
    <citation type="submission" date="2016-02" db="EMBL/GenBank/DDBJ databases">
        <title>Genome sequence of Tissierella creatinophila DSM 6911.</title>
        <authorList>
            <person name="Poehlein A."/>
            <person name="Daniel R."/>
        </authorList>
    </citation>
    <scope>NUCLEOTIDE SEQUENCE [LARGE SCALE GENOMIC DNA]</scope>
    <source>
        <strain evidence="3 4">DSM 6911</strain>
    </source>
</reference>
<dbReference type="GO" id="GO:0005524">
    <property type="term" value="F:ATP binding"/>
    <property type="evidence" value="ECO:0007669"/>
    <property type="project" value="UniProtKB-UniRule"/>
</dbReference>
<dbReference type="InterPro" id="IPR011761">
    <property type="entry name" value="ATP-grasp"/>
</dbReference>
<keyword evidence="1" id="KW-0067">ATP-binding</keyword>
<proteinExistence type="predicted"/>
<dbReference type="PROSITE" id="PS50975">
    <property type="entry name" value="ATP_GRASP"/>
    <property type="match status" value="1"/>
</dbReference>
<dbReference type="RefSeq" id="WP_075725796.1">
    <property type="nucleotide sequence ID" value="NZ_LTDM01000012.1"/>
</dbReference>
<evidence type="ECO:0000313" key="4">
    <source>
        <dbReference type="Proteomes" id="UP000186112"/>
    </source>
</evidence>
<dbReference type="Gene3D" id="3.30.470.20">
    <property type="entry name" value="ATP-grasp fold, B domain"/>
    <property type="match status" value="1"/>
</dbReference>
<feature type="domain" description="ATP-grasp" evidence="2">
    <location>
        <begin position="134"/>
        <end position="331"/>
    </location>
</feature>
<dbReference type="OrthoDB" id="5420347at2"/>
<dbReference type="GO" id="GO:0046872">
    <property type="term" value="F:metal ion binding"/>
    <property type="evidence" value="ECO:0007669"/>
    <property type="project" value="InterPro"/>
</dbReference>
<evidence type="ECO:0000256" key="1">
    <source>
        <dbReference type="PROSITE-ProRule" id="PRU00409"/>
    </source>
</evidence>
<accession>A0A1U7M6T3</accession>
<keyword evidence="4" id="KW-1185">Reference proteome</keyword>